<comment type="caution">
    <text evidence="1">The sequence shown here is derived from an EMBL/GenBank/DDBJ whole genome shotgun (WGS) entry which is preliminary data.</text>
</comment>
<feature type="non-terminal residue" evidence="1">
    <location>
        <position position="1"/>
    </location>
</feature>
<keyword evidence="2" id="KW-1185">Reference proteome</keyword>
<evidence type="ECO:0000313" key="1">
    <source>
        <dbReference type="EMBL" id="CAG8714745.1"/>
    </source>
</evidence>
<evidence type="ECO:0000313" key="2">
    <source>
        <dbReference type="Proteomes" id="UP000789920"/>
    </source>
</evidence>
<organism evidence="1 2">
    <name type="scientific">Racocetra persica</name>
    <dbReference type="NCBI Taxonomy" id="160502"/>
    <lineage>
        <taxon>Eukaryota</taxon>
        <taxon>Fungi</taxon>
        <taxon>Fungi incertae sedis</taxon>
        <taxon>Mucoromycota</taxon>
        <taxon>Glomeromycotina</taxon>
        <taxon>Glomeromycetes</taxon>
        <taxon>Diversisporales</taxon>
        <taxon>Gigasporaceae</taxon>
        <taxon>Racocetra</taxon>
    </lineage>
</organism>
<gene>
    <name evidence="1" type="ORF">RPERSI_LOCUS10799</name>
</gene>
<proteinExistence type="predicted"/>
<accession>A0ACA9PLZ2</accession>
<reference evidence="1" key="1">
    <citation type="submission" date="2021-06" db="EMBL/GenBank/DDBJ databases">
        <authorList>
            <person name="Kallberg Y."/>
            <person name="Tangrot J."/>
            <person name="Rosling A."/>
        </authorList>
    </citation>
    <scope>NUCLEOTIDE SEQUENCE</scope>
    <source>
        <strain evidence="1">MA461A</strain>
    </source>
</reference>
<dbReference type="EMBL" id="CAJVQC010021722">
    <property type="protein sequence ID" value="CAG8714745.1"/>
    <property type="molecule type" value="Genomic_DNA"/>
</dbReference>
<protein>
    <submittedName>
        <fullName evidence="1">32773_t:CDS:1</fullName>
    </submittedName>
</protein>
<sequence>KSPSPDASSEIAEGSAVVTKERKLDPSHPFVQGTKKGNTRMILVSPFPQDIATRKTEWDTQTDRQNAYKTNIKKRDTAAGNAASSKIKAGPIRAPTNIRVTSRFDYQPDICKDYKVTGYCGYCDYGDSCKFLHDRGDYKSGWRLERDGKTCKEEFDKIIESSGYKNFLKFRACGTPTNEKGIDVQQQEQQQEEEDSESSVNPAKINDPQGATPIAGIALRVFRGSLVFDQDQQEKNHAFKDITNQNKAIYTSDINQEAHSLVSESNSNAEQLFANQVSSSQQFDEGFSDSFQPGNNNLFIEEQSKTSNNRAQRWISGNHDYNPASLIAR</sequence>
<feature type="non-terminal residue" evidence="1">
    <location>
        <position position="329"/>
    </location>
</feature>
<dbReference type="Proteomes" id="UP000789920">
    <property type="component" value="Unassembled WGS sequence"/>
</dbReference>
<name>A0ACA9PLZ2_9GLOM</name>